<sequence>MKNTPINKEVVDKQLAYCGINNMADATIRDIVRVVNLIQEESGEKFIRMEMGVPGLKPAKVGIEAEKKALEEGAASAYPMLEGVKALKEEGSRFVKNFMNIDIKADGIVPTVGSMQGGYAAFMAIGNCDPKKDTILFIDPGFPVQKTQLEVMGQKYESFDVYNYRGEKLREKLEEFLSKGNIAGMIYSNPNNPAWICFNEEELKIIGELANKYDTIVMEDLAYFAMDFRSDLGKPGVAPYQPSVANYTDNYVLMISSSKAFSYAGQRIGLLCISDKLYSRKFENLEKRFGGTGELGYTIIYRIIYTLSSGTSHSAQYALCAMLKAANEGSFDFINDVKEYGERAQIMKKMFLENGFELVYDTDVNVPLADGFYFTVSYPGMTGAELNKELLYYGISAICLNETGSLKEGLRACVSQISRDQFKDLEFRLKEFEKHHQLESKLS</sequence>
<organism evidence="7 8">
    <name type="scientific">Marinifilum breve</name>
    <dbReference type="NCBI Taxonomy" id="2184082"/>
    <lineage>
        <taxon>Bacteria</taxon>
        <taxon>Pseudomonadati</taxon>
        <taxon>Bacteroidota</taxon>
        <taxon>Bacteroidia</taxon>
        <taxon>Marinilabiliales</taxon>
        <taxon>Marinifilaceae</taxon>
    </lineage>
</organism>
<proteinExistence type="inferred from homology"/>
<dbReference type="CDD" id="cd00609">
    <property type="entry name" value="AAT_like"/>
    <property type="match status" value="1"/>
</dbReference>
<evidence type="ECO:0000313" key="8">
    <source>
        <dbReference type="Proteomes" id="UP000248079"/>
    </source>
</evidence>
<reference evidence="7 8" key="1">
    <citation type="submission" date="2018-05" db="EMBL/GenBank/DDBJ databases">
        <title>Marinifilum breve JC075T sp. nov., a marine bacterium isolated from Yongle Blue Hole in the South China Sea.</title>
        <authorList>
            <person name="Fu T."/>
        </authorList>
    </citation>
    <scope>NUCLEOTIDE SEQUENCE [LARGE SCALE GENOMIC DNA]</scope>
    <source>
        <strain evidence="7 8">JC075</strain>
    </source>
</reference>
<dbReference type="InterPro" id="IPR004839">
    <property type="entry name" value="Aminotransferase_I/II_large"/>
</dbReference>
<dbReference type="AlphaFoldDB" id="A0A2V3ZYJ8"/>
<evidence type="ECO:0000256" key="4">
    <source>
        <dbReference type="ARBA" id="ARBA00022679"/>
    </source>
</evidence>
<dbReference type="SUPFAM" id="SSF53383">
    <property type="entry name" value="PLP-dependent transferases"/>
    <property type="match status" value="1"/>
</dbReference>
<keyword evidence="4 7" id="KW-0808">Transferase</keyword>
<dbReference type="InterPro" id="IPR015421">
    <property type="entry name" value="PyrdxlP-dep_Trfase_major"/>
</dbReference>
<keyword evidence="5" id="KW-0663">Pyridoxal phosphate</keyword>
<dbReference type="GO" id="GO:0008483">
    <property type="term" value="F:transaminase activity"/>
    <property type="evidence" value="ECO:0007669"/>
    <property type="project" value="UniProtKB-KW"/>
</dbReference>
<name>A0A2V3ZYJ8_9BACT</name>
<comment type="cofactor">
    <cofactor evidence="1">
        <name>pyridoxal 5'-phosphate</name>
        <dbReference type="ChEBI" id="CHEBI:597326"/>
    </cofactor>
</comment>
<dbReference type="Gene3D" id="3.90.1150.100">
    <property type="match status" value="2"/>
</dbReference>
<dbReference type="PANTHER" id="PTHR46383:SF1">
    <property type="entry name" value="ASPARTATE AMINOTRANSFERASE"/>
    <property type="match status" value="1"/>
</dbReference>
<evidence type="ECO:0000259" key="6">
    <source>
        <dbReference type="Pfam" id="PF00155"/>
    </source>
</evidence>
<evidence type="ECO:0000256" key="5">
    <source>
        <dbReference type="ARBA" id="ARBA00022898"/>
    </source>
</evidence>
<dbReference type="GO" id="GO:0006520">
    <property type="term" value="P:amino acid metabolic process"/>
    <property type="evidence" value="ECO:0007669"/>
    <property type="project" value="InterPro"/>
</dbReference>
<evidence type="ECO:0000256" key="2">
    <source>
        <dbReference type="ARBA" id="ARBA00007441"/>
    </source>
</evidence>
<dbReference type="Gene3D" id="3.40.640.10">
    <property type="entry name" value="Type I PLP-dependent aspartate aminotransferase-like (Major domain)"/>
    <property type="match status" value="1"/>
</dbReference>
<evidence type="ECO:0000256" key="1">
    <source>
        <dbReference type="ARBA" id="ARBA00001933"/>
    </source>
</evidence>
<keyword evidence="3 7" id="KW-0032">Aminotransferase</keyword>
<gene>
    <name evidence="7" type="ORF">DF185_08575</name>
</gene>
<dbReference type="GO" id="GO:0030170">
    <property type="term" value="F:pyridoxal phosphate binding"/>
    <property type="evidence" value="ECO:0007669"/>
    <property type="project" value="InterPro"/>
</dbReference>
<comment type="caution">
    <text evidence="7">The sequence shown here is derived from an EMBL/GenBank/DDBJ whole genome shotgun (WGS) entry which is preliminary data.</text>
</comment>
<feature type="domain" description="Aminotransferase class I/classII large" evidence="6">
    <location>
        <begin position="54"/>
        <end position="422"/>
    </location>
</feature>
<dbReference type="Pfam" id="PF00155">
    <property type="entry name" value="Aminotran_1_2"/>
    <property type="match status" value="1"/>
</dbReference>
<dbReference type="Proteomes" id="UP000248079">
    <property type="component" value="Unassembled WGS sequence"/>
</dbReference>
<dbReference type="OrthoDB" id="1112781at2"/>
<evidence type="ECO:0000256" key="3">
    <source>
        <dbReference type="ARBA" id="ARBA00022576"/>
    </source>
</evidence>
<dbReference type="InterPro" id="IPR050596">
    <property type="entry name" value="AspAT/PAT-like"/>
</dbReference>
<comment type="similarity">
    <text evidence="2">Belongs to the class-I pyridoxal-phosphate-dependent aminotransferase family.</text>
</comment>
<dbReference type="RefSeq" id="WP_110360341.1">
    <property type="nucleotide sequence ID" value="NZ_QFLI01000003.1"/>
</dbReference>
<dbReference type="InterPro" id="IPR015424">
    <property type="entry name" value="PyrdxlP-dep_Trfase"/>
</dbReference>
<protein>
    <submittedName>
        <fullName evidence="7">Aminotransferase</fullName>
    </submittedName>
</protein>
<evidence type="ECO:0000313" key="7">
    <source>
        <dbReference type="EMBL" id="PXY01529.1"/>
    </source>
</evidence>
<dbReference type="EMBL" id="QFLI01000003">
    <property type="protein sequence ID" value="PXY01529.1"/>
    <property type="molecule type" value="Genomic_DNA"/>
</dbReference>
<keyword evidence="8" id="KW-1185">Reference proteome</keyword>
<accession>A0A2V3ZYJ8</accession>
<dbReference type="PANTHER" id="PTHR46383">
    <property type="entry name" value="ASPARTATE AMINOTRANSFERASE"/>
    <property type="match status" value="1"/>
</dbReference>